<feature type="chain" id="PRO_5041458384" description="J domain-containing protein" evidence="2">
    <location>
        <begin position="25"/>
        <end position="160"/>
    </location>
</feature>
<dbReference type="SMART" id="SM00271">
    <property type="entry name" value="DnaJ"/>
    <property type="match status" value="1"/>
</dbReference>
<keyword evidence="2" id="KW-0732">Signal</keyword>
<accession>A0AA36IDE9</accession>
<protein>
    <recommendedName>
        <fullName evidence="3">J domain-containing protein</fullName>
    </recommendedName>
</protein>
<evidence type="ECO:0000259" key="3">
    <source>
        <dbReference type="PROSITE" id="PS50076"/>
    </source>
</evidence>
<comment type="caution">
    <text evidence="4">The sequence shown here is derived from an EMBL/GenBank/DDBJ whole genome shotgun (WGS) entry which is preliminary data.</text>
</comment>
<evidence type="ECO:0000313" key="5">
    <source>
        <dbReference type="Proteomes" id="UP001178507"/>
    </source>
</evidence>
<dbReference type="EMBL" id="CAUJNA010001136">
    <property type="protein sequence ID" value="CAJ1384670.1"/>
    <property type="molecule type" value="Genomic_DNA"/>
</dbReference>
<feature type="domain" description="J" evidence="3">
    <location>
        <begin position="38"/>
        <end position="107"/>
    </location>
</feature>
<name>A0AA36IDE9_9DINO</name>
<evidence type="ECO:0000313" key="4">
    <source>
        <dbReference type="EMBL" id="CAJ1384670.1"/>
    </source>
</evidence>
<sequence length="160" mass="17941">MARRAARRFVAACAFAWAAGGAAGAAESFAVRGAQKASAWRVLGLKRGSPKEDIRKRYRELVVTEHPDKRQDANASARFAEITAAYRDLMDPKREEGLEDMQWDLEAEFPEQEGDADSLVVLIAIVLWVLIFGVLAASQDFLSWDSCSRQWDWWCYLKGG</sequence>
<keyword evidence="1" id="KW-0472">Membrane</keyword>
<proteinExistence type="predicted"/>
<dbReference type="PANTHER" id="PTHR24074">
    <property type="entry name" value="CO-CHAPERONE PROTEIN DJLA"/>
    <property type="match status" value="1"/>
</dbReference>
<gene>
    <name evidence="4" type="ORF">EVOR1521_LOCUS11484</name>
</gene>
<dbReference type="Proteomes" id="UP001178507">
    <property type="component" value="Unassembled WGS sequence"/>
</dbReference>
<dbReference type="PRINTS" id="PR00625">
    <property type="entry name" value="JDOMAIN"/>
</dbReference>
<dbReference type="CDD" id="cd06257">
    <property type="entry name" value="DnaJ"/>
    <property type="match status" value="1"/>
</dbReference>
<dbReference type="AlphaFoldDB" id="A0AA36IDE9"/>
<organism evidence="4 5">
    <name type="scientific">Effrenium voratum</name>
    <dbReference type="NCBI Taxonomy" id="2562239"/>
    <lineage>
        <taxon>Eukaryota</taxon>
        <taxon>Sar</taxon>
        <taxon>Alveolata</taxon>
        <taxon>Dinophyceae</taxon>
        <taxon>Suessiales</taxon>
        <taxon>Symbiodiniaceae</taxon>
        <taxon>Effrenium</taxon>
    </lineage>
</organism>
<dbReference type="PROSITE" id="PS50076">
    <property type="entry name" value="DNAJ_2"/>
    <property type="match status" value="1"/>
</dbReference>
<dbReference type="Pfam" id="PF00226">
    <property type="entry name" value="DnaJ"/>
    <property type="match status" value="1"/>
</dbReference>
<feature type="signal peptide" evidence="2">
    <location>
        <begin position="1"/>
        <end position="24"/>
    </location>
</feature>
<feature type="transmembrane region" description="Helical" evidence="1">
    <location>
        <begin position="119"/>
        <end position="137"/>
    </location>
</feature>
<reference evidence="4" key="1">
    <citation type="submission" date="2023-08" db="EMBL/GenBank/DDBJ databases">
        <authorList>
            <person name="Chen Y."/>
            <person name="Shah S."/>
            <person name="Dougan E. K."/>
            <person name="Thang M."/>
            <person name="Chan C."/>
        </authorList>
    </citation>
    <scope>NUCLEOTIDE SEQUENCE</scope>
</reference>
<evidence type="ECO:0000256" key="1">
    <source>
        <dbReference type="SAM" id="Phobius"/>
    </source>
</evidence>
<keyword evidence="5" id="KW-1185">Reference proteome</keyword>
<evidence type="ECO:0000256" key="2">
    <source>
        <dbReference type="SAM" id="SignalP"/>
    </source>
</evidence>
<dbReference type="InterPro" id="IPR001623">
    <property type="entry name" value="DnaJ_domain"/>
</dbReference>
<dbReference type="Gene3D" id="1.10.287.110">
    <property type="entry name" value="DnaJ domain"/>
    <property type="match status" value="1"/>
</dbReference>
<dbReference type="InterPro" id="IPR050817">
    <property type="entry name" value="DjlA_DnaK_co-chaperone"/>
</dbReference>
<keyword evidence="1" id="KW-0812">Transmembrane</keyword>
<keyword evidence="1" id="KW-1133">Transmembrane helix</keyword>
<dbReference type="SUPFAM" id="SSF46565">
    <property type="entry name" value="Chaperone J-domain"/>
    <property type="match status" value="1"/>
</dbReference>
<dbReference type="InterPro" id="IPR036869">
    <property type="entry name" value="J_dom_sf"/>
</dbReference>